<dbReference type="InterPro" id="IPR018062">
    <property type="entry name" value="HTH_AraC-typ_CS"/>
</dbReference>
<dbReference type="RefSeq" id="WP_044040063.1">
    <property type="nucleotide sequence ID" value="NZ_HG917869.1"/>
</dbReference>
<dbReference type="Proteomes" id="UP000019426">
    <property type="component" value="Chromosome M2/40_rep2"/>
</dbReference>
<dbReference type="PRINTS" id="PR00032">
    <property type="entry name" value="HTHARAC"/>
</dbReference>
<reference evidence="5 6" key="1">
    <citation type="submission" date="2013-11" db="EMBL/GenBank/DDBJ databases">
        <title>Complete genome sequence of Clostridum sp. M2/40.</title>
        <authorList>
            <person name="Wibberg D."/>
            <person name="Puehler A."/>
            <person name="Schlueter A."/>
        </authorList>
    </citation>
    <scope>NUCLEOTIDE SEQUENCE [LARGE SCALE GENOMIC DNA]</scope>
    <source>
        <strain evidence="6">M2/40</strain>
    </source>
</reference>
<sequence>MNSTKVEECLEIDVIQVLSREDDCVVYQISNETGEVIMTSYQVFPGIQIIYNDVHIKKCSVRMESEHIGGNIFEINHCREGRIECEVGGEFFYLTPGDMSINRKKNTGNDSYFPTSHYHGVSVLVDPDLAPHCLSCILDDVNVQPASIIQKFCGESESFIIRNNKHLEHIFHELYGLPQKIRKGYFKIKVLEILLFLGGTEFKQMGVRREMYSQAQVTLAKQVCEFLSTHMEKHITIEYLSDIFHVSKTQLKNCFKGVYGVSIYAYIRTQKMQTAAILLKTTERTILDIASQYGYHNASKFAKAFRDVMGVSPKQYRNEG</sequence>
<dbReference type="PROSITE" id="PS00041">
    <property type="entry name" value="HTH_ARAC_FAMILY_1"/>
    <property type="match status" value="1"/>
</dbReference>
<dbReference type="GO" id="GO:0003700">
    <property type="term" value="F:DNA-binding transcription factor activity"/>
    <property type="evidence" value="ECO:0007669"/>
    <property type="project" value="InterPro"/>
</dbReference>
<dbReference type="InterPro" id="IPR018060">
    <property type="entry name" value="HTH_AraC"/>
</dbReference>
<dbReference type="InterPro" id="IPR009057">
    <property type="entry name" value="Homeodomain-like_sf"/>
</dbReference>
<accession>W6RZG3</accession>
<dbReference type="OrthoDB" id="9772607at2"/>
<evidence type="ECO:0000259" key="4">
    <source>
        <dbReference type="PROSITE" id="PS01124"/>
    </source>
</evidence>
<gene>
    <name evidence="5" type="ORF">CM240_2751</name>
</gene>
<evidence type="ECO:0000256" key="1">
    <source>
        <dbReference type="ARBA" id="ARBA00023015"/>
    </source>
</evidence>
<dbReference type="STRING" id="1216932.CM240_2751"/>
<dbReference type="InterPro" id="IPR053142">
    <property type="entry name" value="PchR_regulatory_protein"/>
</dbReference>
<evidence type="ECO:0000256" key="3">
    <source>
        <dbReference type="ARBA" id="ARBA00023163"/>
    </source>
</evidence>
<protein>
    <submittedName>
        <fullName evidence="5">AraC family transcriptional regulator</fullName>
    </submittedName>
</protein>
<dbReference type="PROSITE" id="PS01124">
    <property type="entry name" value="HTH_ARAC_FAMILY_2"/>
    <property type="match status" value="1"/>
</dbReference>
<dbReference type="AlphaFoldDB" id="W6RZG3"/>
<dbReference type="InterPro" id="IPR020449">
    <property type="entry name" value="Tscrpt_reg_AraC-type_HTH"/>
</dbReference>
<organism evidence="5 6">
    <name type="scientific">Clostridium bornimense</name>
    <dbReference type="NCBI Taxonomy" id="1216932"/>
    <lineage>
        <taxon>Bacteria</taxon>
        <taxon>Bacillati</taxon>
        <taxon>Bacillota</taxon>
        <taxon>Clostridia</taxon>
        <taxon>Eubacteriales</taxon>
        <taxon>Clostridiaceae</taxon>
        <taxon>Clostridium</taxon>
    </lineage>
</organism>
<keyword evidence="2" id="KW-0238">DNA-binding</keyword>
<feature type="domain" description="HTH araC/xylS-type" evidence="4">
    <location>
        <begin position="221"/>
        <end position="319"/>
    </location>
</feature>
<keyword evidence="6" id="KW-1185">Reference proteome</keyword>
<dbReference type="Gene3D" id="1.10.10.60">
    <property type="entry name" value="Homeodomain-like"/>
    <property type="match status" value="2"/>
</dbReference>
<dbReference type="PATRIC" id="fig|1216932.3.peg.2713"/>
<keyword evidence="3" id="KW-0804">Transcription</keyword>
<dbReference type="SMART" id="SM00342">
    <property type="entry name" value="HTH_ARAC"/>
    <property type="match status" value="1"/>
</dbReference>
<name>W6RZG3_9CLOT</name>
<dbReference type="KEGG" id="clt:CM240_2751"/>
<proteinExistence type="predicted"/>
<dbReference type="Pfam" id="PF12833">
    <property type="entry name" value="HTH_18"/>
    <property type="match status" value="1"/>
</dbReference>
<dbReference type="eggNOG" id="COG2207">
    <property type="taxonomic scope" value="Bacteria"/>
</dbReference>
<keyword evidence="1" id="KW-0805">Transcription regulation</keyword>
<dbReference type="EMBL" id="HG917869">
    <property type="protein sequence ID" value="CDM69868.1"/>
    <property type="molecule type" value="Genomic_DNA"/>
</dbReference>
<dbReference type="PANTHER" id="PTHR47893:SF1">
    <property type="entry name" value="REGULATORY PROTEIN PCHR"/>
    <property type="match status" value="1"/>
</dbReference>
<dbReference type="HOGENOM" id="CLU_052345_0_0_9"/>
<evidence type="ECO:0000313" key="5">
    <source>
        <dbReference type="EMBL" id="CDM69868.1"/>
    </source>
</evidence>
<dbReference type="GO" id="GO:0043565">
    <property type="term" value="F:sequence-specific DNA binding"/>
    <property type="evidence" value="ECO:0007669"/>
    <property type="project" value="InterPro"/>
</dbReference>
<dbReference type="PANTHER" id="PTHR47893">
    <property type="entry name" value="REGULATORY PROTEIN PCHR"/>
    <property type="match status" value="1"/>
</dbReference>
<dbReference type="SUPFAM" id="SSF46689">
    <property type="entry name" value="Homeodomain-like"/>
    <property type="match status" value="2"/>
</dbReference>
<evidence type="ECO:0000256" key="2">
    <source>
        <dbReference type="ARBA" id="ARBA00023125"/>
    </source>
</evidence>
<evidence type="ECO:0000313" key="6">
    <source>
        <dbReference type="Proteomes" id="UP000019426"/>
    </source>
</evidence>